<dbReference type="AlphaFoldDB" id="A0A4R3N246"/>
<dbReference type="PANTHER" id="PTHR30469:SF11">
    <property type="entry name" value="BLL4320 PROTEIN"/>
    <property type="match status" value="1"/>
</dbReference>
<feature type="region of interest" description="Disordered" evidence="4">
    <location>
        <begin position="349"/>
        <end position="370"/>
    </location>
</feature>
<dbReference type="InterPro" id="IPR058625">
    <property type="entry name" value="MdtA-like_BSH"/>
</dbReference>
<evidence type="ECO:0000259" key="5">
    <source>
        <dbReference type="Pfam" id="PF25917"/>
    </source>
</evidence>
<dbReference type="InterPro" id="IPR058627">
    <property type="entry name" value="MdtA-like_C"/>
</dbReference>
<dbReference type="NCBIfam" id="TIGR01730">
    <property type="entry name" value="RND_mfp"/>
    <property type="match status" value="1"/>
</dbReference>
<evidence type="ECO:0000256" key="4">
    <source>
        <dbReference type="SAM" id="MobiDB-lite"/>
    </source>
</evidence>
<dbReference type="InterPro" id="IPR006143">
    <property type="entry name" value="RND_pump_MFP"/>
</dbReference>
<dbReference type="Gene3D" id="2.40.420.20">
    <property type="match status" value="1"/>
</dbReference>
<evidence type="ECO:0000256" key="1">
    <source>
        <dbReference type="ARBA" id="ARBA00004196"/>
    </source>
</evidence>
<evidence type="ECO:0000256" key="2">
    <source>
        <dbReference type="ARBA" id="ARBA00009477"/>
    </source>
</evidence>
<comment type="similarity">
    <text evidence="2">Belongs to the membrane fusion protein (MFP) (TC 8.A.1) family.</text>
</comment>
<dbReference type="GO" id="GO:1990281">
    <property type="term" value="C:efflux pump complex"/>
    <property type="evidence" value="ECO:0007669"/>
    <property type="project" value="TreeGrafter"/>
</dbReference>
<accession>A0A4R3N246</accession>
<dbReference type="EMBL" id="SMAO01000002">
    <property type="protein sequence ID" value="TCT22945.1"/>
    <property type="molecule type" value="Genomic_DNA"/>
</dbReference>
<comment type="subcellular location">
    <subcellularLocation>
        <location evidence="1">Cell envelope</location>
    </subcellularLocation>
</comment>
<dbReference type="OrthoDB" id="9806939at2"/>
<dbReference type="Gene3D" id="2.40.50.100">
    <property type="match status" value="1"/>
</dbReference>
<gene>
    <name evidence="8" type="ORF">EDC35_102276</name>
</gene>
<organism evidence="8 9">
    <name type="scientific">Thiobaca trueperi</name>
    <dbReference type="NCBI Taxonomy" id="127458"/>
    <lineage>
        <taxon>Bacteria</taxon>
        <taxon>Pseudomonadati</taxon>
        <taxon>Pseudomonadota</taxon>
        <taxon>Gammaproteobacteria</taxon>
        <taxon>Chromatiales</taxon>
        <taxon>Chromatiaceae</taxon>
        <taxon>Thiobaca</taxon>
    </lineage>
</organism>
<protein>
    <submittedName>
        <fullName evidence="8">Membrane fusion protein (Multidrug efflux system)</fullName>
    </submittedName>
</protein>
<keyword evidence="3" id="KW-0813">Transport</keyword>
<proteinExistence type="inferred from homology"/>
<dbReference type="InterPro" id="IPR058792">
    <property type="entry name" value="Beta-barrel_RND_2"/>
</dbReference>
<evidence type="ECO:0000313" key="8">
    <source>
        <dbReference type="EMBL" id="TCT22945.1"/>
    </source>
</evidence>
<dbReference type="Pfam" id="PF25967">
    <property type="entry name" value="RND-MFP_C"/>
    <property type="match status" value="1"/>
</dbReference>
<reference evidence="8 9" key="1">
    <citation type="submission" date="2019-03" db="EMBL/GenBank/DDBJ databases">
        <title>Genomic Encyclopedia of Type Strains, Phase IV (KMG-IV): sequencing the most valuable type-strain genomes for metagenomic binning, comparative biology and taxonomic classification.</title>
        <authorList>
            <person name="Goeker M."/>
        </authorList>
    </citation>
    <scope>NUCLEOTIDE SEQUENCE [LARGE SCALE GENOMIC DNA]</scope>
    <source>
        <strain evidence="8 9">DSM 13587</strain>
    </source>
</reference>
<dbReference type="Pfam" id="PF25954">
    <property type="entry name" value="Beta-barrel_RND_2"/>
    <property type="match status" value="1"/>
</dbReference>
<keyword evidence="9" id="KW-1185">Reference proteome</keyword>
<evidence type="ECO:0000259" key="7">
    <source>
        <dbReference type="Pfam" id="PF25967"/>
    </source>
</evidence>
<sequence length="370" mass="40164">MFVRLLIVFTVLAALVAALAYTKYSQIQRDIAIFSQPMPPPTVAAAVVTARTWEPTLAAIGTVRAVEGVDLNNEVAGQVRDILFESGTLVKQGQILLQLEDDVDQADLEGLRAAERLAQIKLDRNRALLKDRAVAQGDVDETLAQLDQARALVKAKEATIRKKAIRAPFAGQLGIRQVNLGQYLAEGSAIVPLQALDPVFIDYALPERDLAQLRVGQTVQARVAAYPDRLFAGSIQAIGPGIDQGTRNVPIRARFENRDLALRPGMFARVATRLPAQDAVLTLPREAIAFNTYGDSVFLIEERDGKTQVQRRQIRTGAVRGDEVAVLDGLTAGDRVVVAGQVKLTNGQEISIQPAKDQPDQTAADQARPE</sequence>
<feature type="domain" description="Multidrug resistance protein MdtA-like barrel-sandwich hybrid" evidence="5">
    <location>
        <begin position="69"/>
        <end position="188"/>
    </location>
</feature>
<evidence type="ECO:0000256" key="3">
    <source>
        <dbReference type="ARBA" id="ARBA00022448"/>
    </source>
</evidence>
<name>A0A4R3N246_9GAMM</name>
<evidence type="ECO:0000313" key="9">
    <source>
        <dbReference type="Proteomes" id="UP000295717"/>
    </source>
</evidence>
<dbReference type="RefSeq" id="WP_132976070.1">
    <property type="nucleotide sequence ID" value="NZ_SMAO01000002.1"/>
</dbReference>
<evidence type="ECO:0000259" key="6">
    <source>
        <dbReference type="Pfam" id="PF25954"/>
    </source>
</evidence>
<feature type="domain" description="CusB-like beta-barrel" evidence="6">
    <location>
        <begin position="199"/>
        <end position="272"/>
    </location>
</feature>
<dbReference type="PANTHER" id="PTHR30469">
    <property type="entry name" value="MULTIDRUG RESISTANCE PROTEIN MDTA"/>
    <property type="match status" value="1"/>
</dbReference>
<comment type="caution">
    <text evidence="8">The sequence shown here is derived from an EMBL/GenBank/DDBJ whole genome shotgun (WGS) entry which is preliminary data.</text>
</comment>
<dbReference type="GO" id="GO:0015562">
    <property type="term" value="F:efflux transmembrane transporter activity"/>
    <property type="evidence" value="ECO:0007669"/>
    <property type="project" value="TreeGrafter"/>
</dbReference>
<dbReference type="Gene3D" id="2.40.30.170">
    <property type="match status" value="1"/>
</dbReference>
<feature type="domain" description="Multidrug resistance protein MdtA-like C-terminal permuted SH3" evidence="7">
    <location>
        <begin position="280"/>
        <end position="340"/>
    </location>
</feature>
<dbReference type="FunFam" id="2.40.30.170:FF:000010">
    <property type="entry name" value="Efflux RND transporter periplasmic adaptor subunit"/>
    <property type="match status" value="1"/>
</dbReference>
<dbReference type="SUPFAM" id="SSF111369">
    <property type="entry name" value="HlyD-like secretion proteins"/>
    <property type="match status" value="1"/>
</dbReference>
<dbReference type="Pfam" id="PF25917">
    <property type="entry name" value="BSH_RND"/>
    <property type="match status" value="1"/>
</dbReference>
<dbReference type="Proteomes" id="UP000295717">
    <property type="component" value="Unassembled WGS sequence"/>
</dbReference>
<dbReference type="Gene3D" id="1.10.287.470">
    <property type="entry name" value="Helix hairpin bin"/>
    <property type="match status" value="1"/>
</dbReference>